<organism evidence="3 4">
    <name type="scientific">Cyclotella cryptica</name>
    <dbReference type="NCBI Taxonomy" id="29204"/>
    <lineage>
        <taxon>Eukaryota</taxon>
        <taxon>Sar</taxon>
        <taxon>Stramenopiles</taxon>
        <taxon>Ochrophyta</taxon>
        <taxon>Bacillariophyta</taxon>
        <taxon>Coscinodiscophyceae</taxon>
        <taxon>Thalassiosirophycidae</taxon>
        <taxon>Stephanodiscales</taxon>
        <taxon>Stephanodiscaceae</taxon>
        <taxon>Cyclotella</taxon>
    </lineage>
</organism>
<evidence type="ECO:0000256" key="1">
    <source>
        <dbReference type="PROSITE-ProRule" id="PRU00176"/>
    </source>
</evidence>
<evidence type="ECO:0000259" key="2">
    <source>
        <dbReference type="PROSITE" id="PS50102"/>
    </source>
</evidence>
<sequence>MTKTGWANLQSAAAGVEEIRSHEFPVDANEKIQKVNSTLMELTGAGLVTMDGGAASAAALGILPSAQLQSVAEAALDMALGGTVTALPSVLSSTGVTLPSTASAPTPAVVDATVIGRIDNPSKNILVHNMFNKDEETEPGWETDIRLDFEEECEQYGKITSVVVMSKEPGGKIYASFVSADDALKCAKNLAGRWFDKRQLRVEFVDSVPPTI</sequence>
<dbReference type="PROSITE" id="PS50102">
    <property type="entry name" value="RRM"/>
    <property type="match status" value="1"/>
</dbReference>
<evidence type="ECO:0000313" key="3">
    <source>
        <dbReference type="EMBL" id="KAL3795365.1"/>
    </source>
</evidence>
<proteinExistence type="predicted"/>
<dbReference type="Proteomes" id="UP001516023">
    <property type="component" value="Unassembled WGS sequence"/>
</dbReference>
<protein>
    <recommendedName>
        <fullName evidence="2">RRM domain-containing protein</fullName>
    </recommendedName>
</protein>
<keyword evidence="1" id="KW-0694">RNA-binding</keyword>
<dbReference type="CDD" id="cd12285">
    <property type="entry name" value="RRM3_RBM39_like"/>
    <property type="match status" value="1"/>
</dbReference>
<gene>
    <name evidence="3" type="ORF">HJC23_009538</name>
</gene>
<evidence type="ECO:0000313" key="4">
    <source>
        <dbReference type="Proteomes" id="UP001516023"/>
    </source>
</evidence>
<dbReference type="PANTHER" id="PTHR48036">
    <property type="entry name" value="SPLICING FACTOR (PAD-1), PUTATIVE (AFU_ORTHOLOGUE AFUA_1G15810)-RELATED"/>
    <property type="match status" value="1"/>
</dbReference>
<reference evidence="3 4" key="1">
    <citation type="journal article" date="2020" name="G3 (Bethesda)">
        <title>Improved Reference Genome for Cyclotella cryptica CCMP332, a Model for Cell Wall Morphogenesis, Salinity Adaptation, and Lipid Production in Diatoms (Bacillariophyta).</title>
        <authorList>
            <person name="Roberts W.R."/>
            <person name="Downey K.M."/>
            <person name="Ruck E.C."/>
            <person name="Traller J.C."/>
            <person name="Alverson A.J."/>
        </authorList>
    </citation>
    <scope>NUCLEOTIDE SEQUENCE [LARGE SCALE GENOMIC DNA]</scope>
    <source>
        <strain evidence="3 4">CCMP332</strain>
    </source>
</reference>
<feature type="domain" description="RRM" evidence="2">
    <location>
        <begin position="123"/>
        <end position="207"/>
    </location>
</feature>
<dbReference type="SMART" id="SM00360">
    <property type="entry name" value="RRM"/>
    <property type="match status" value="1"/>
</dbReference>
<dbReference type="InterPro" id="IPR006509">
    <property type="entry name" value="RBM39_SF"/>
</dbReference>
<dbReference type="EMBL" id="JABMIG020000072">
    <property type="protein sequence ID" value="KAL3795365.1"/>
    <property type="molecule type" value="Genomic_DNA"/>
</dbReference>
<accession>A0ABD3Q535</accession>
<dbReference type="InterPro" id="IPR012677">
    <property type="entry name" value="Nucleotide-bd_a/b_plait_sf"/>
</dbReference>
<dbReference type="GO" id="GO:0003723">
    <property type="term" value="F:RNA binding"/>
    <property type="evidence" value="ECO:0007669"/>
    <property type="project" value="UniProtKB-UniRule"/>
</dbReference>
<dbReference type="InterPro" id="IPR035979">
    <property type="entry name" value="RBD_domain_sf"/>
</dbReference>
<dbReference type="InterPro" id="IPR000504">
    <property type="entry name" value="RRM_dom"/>
</dbReference>
<dbReference type="Gene3D" id="3.30.70.330">
    <property type="match status" value="1"/>
</dbReference>
<keyword evidence="4" id="KW-1185">Reference proteome</keyword>
<dbReference type="Pfam" id="PF00076">
    <property type="entry name" value="RRM_1"/>
    <property type="match status" value="1"/>
</dbReference>
<name>A0ABD3Q535_9STRA</name>
<comment type="caution">
    <text evidence="3">The sequence shown here is derived from an EMBL/GenBank/DDBJ whole genome shotgun (WGS) entry which is preliminary data.</text>
</comment>
<dbReference type="AlphaFoldDB" id="A0ABD3Q535"/>
<dbReference type="SUPFAM" id="SSF54928">
    <property type="entry name" value="RNA-binding domain, RBD"/>
    <property type="match status" value="1"/>
</dbReference>